<dbReference type="PROSITE" id="PS50104">
    <property type="entry name" value="TIR"/>
    <property type="match status" value="3"/>
</dbReference>
<dbReference type="PROSITE" id="PS00678">
    <property type="entry name" value="WD_REPEATS_1"/>
    <property type="match status" value="9"/>
</dbReference>
<feature type="repeat" description="WD" evidence="3">
    <location>
        <begin position="964"/>
        <end position="1005"/>
    </location>
</feature>
<dbReference type="InterPro" id="IPR055442">
    <property type="entry name" value="Beta-prop_EML-like_2nd"/>
</dbReference>
<protein>
    <submittedName>
        <fullName evidence="7">WD-40 repeat protein</fullName>
    </submittedName>
</protein>
<dbReference type="InterPro" id="IPR035897">
    <property type="entry name" value="Toll_tir_struct_dom_sf"/>
</dbReference>
<dbReference type="Pfam" id="PF23414">
    <property type="entry name" value="Beta-prop_EML_2"/>
    <property type="match status" value="1"/>
</dbReference>
<dbReference type="SMART" id="SM00320">
    <property type="entry name" value="WD40"/>
    <property type="match status" value="11"/>
</dbReference>
<reference evidence="8" key="1">
    <citation type="submission" date="2019-02" db="EMBL/GenBank/DDBJ databases">
        <title>Draft genome sequence of Dolichospermum planctonicum NIES-80.</title>
        <authorList>
            <person name="Yamaguchi H."/>
            <person name="Suzuki S."/>
            <person name="Kawachi M."/>
        </authorList>
    </citation>
    <scope>NUCLEOTIDE SEQUENCE [LARGE SCALE GENOMIC DNA]</scope>
    <source>
        <strain evidence="8">NIES-80</strain>
    </source>
</reference>
<dbReference type="InterPro" id="IPR019775">
    <property type="entry name" value="WD40_repeat_CS"/>
</dbReference>
<feature type="domain" description="TIR" evidence="6">
    <location>
        <begin position="435"/>
        <end position="563"/>
    </location>
</feature>
<feature type="compositionally biased region" description="Basic and acidic residues" evidence="5">
    <location>
        <begin position="747"/>
        <end position="767"/>
    </location>
</feature>
<feature type="repeat" description="WD" evidence="3">
    <location>
        <begin position="1048"/>
        <end position="1089"/>
    </location>
</feature>
<feature type="region of interest" description="Disordered" evidence="5">
    <location>
        <begin position="682"/>
        <end position="783"/>
    </location>
</feature>
<dbReference type="Proteomes" id="UP000299367">
    <property type="component" value="Unassembled WGS sequence"/>
</dbReference>
<dbReference type="Pfam" id="PF13676">
    <property type="entry name" value="TIR_2"/>
    <property type="match status" value="3"/>
</dbReference>
<dbReference type="PRINTS" id="PR00320">
    <property type="entry name" value="GPROTEINBRPT"/>
</dbReference>
<evidence type="ECO:0000256" key="3">
    <source>
        <dbReference type="PROSITE-ProRule" id="PRU00221"/>
    </source>
</evidence>
<dbReference type="InterPro" id="IPR053299">
    <property type="entry name" value="ASTRA_WD_repeat"/>
</dbReference>
<evidence type="ECO:0000313" key="7">
    <source>
        <dbReference type="EMBL" id="GCL41054.1"/>
    </source>
</evidence>
<dbReference type="InterPro" id="IPR001680">
    <property type="entry name" value="WD40_rpt"/>
</dbReference>
<feature type="domain" description="TIR" evidence="6">
    <location>
        <begin position="2"/>
        <end position="122"/>
    </location>
</feature>
<evidence type="ECO:0000256" key="1">
    <source>
        <dbReference type="ARBA" id="ARBA00022574"/>
    </source>
</evidence>
<feature type="repeat" description="WD" evidence="3">
    <location>
        <begin position="880"/>
        <end position="921"/>
    </location>
</feature>
<keyword evidence="4" id="KW-0175">Coiled coil</keyword>
<evidence type="ECO:0000256" key="5">
    <source>
        <dbReference type="SAM" id="MobiDB-lite"/>
    </source>
</evidence>
<dbReference type="InterPro" id="IPR015943">
    <property type="entry name" value="WD40/YVTN_repeat-like_dom_sf"/>
</dbReference>
<dbReference type="RefSeq" id="WP_137906822.1">
    <property type="nucleotide sequence ID" value="NZ_BJCF01000005.1"/>
</dbReference>
<dbReference type="GO" id="GO:0007165">
    <property type="term" value="P:signal transduction"/>
    <property type="evidence" value="ECO:0007669"/>
    <property type="project" value="InterPro"/>
</dbReference>
<name>A0A480AFY6_9CYAN</name>
<feature type="repeat" description="WD" evidence="3">
    <location>
        <begin position="1006"/>
        <end position="1047"/>
    </location>
</feature>
<comment type="caution">
    <text evidence="7">The sequence shown here is derived from an EMBL/GenBank/DDBJ whole genome shotgun (WGS) entry which is preliminary data.</text>
</comment>
<feature type="compositionally biased region" description="Basic and acidic residues" evidence="5">
    <location>
        <begin position="690"/>
        <end position="711"/>
    </location>
</feature>
<dbReference type="PANTHER" id="PTHR44156">
    <property type="entry name" value="SUPERNUMERARY LIMBS, ISOFORM B-RELATED"/>
    <property type="match status" value="1"/>
</dbReference>
<keyword evidence="1 3" id="KW-0853">WD repeat</keyword>
<feature type="repeat" description="WD" evidence="3">
    <location>
        <begin position="1258"/>
        <end position="1299"/>
    </location>
</feature>
<dbReference type="PROSITE" id="PS50082">
    <property type="entry name" value="WD_REPEATS_2"/>
    <property type="match status" value="11"/>
</dbReference>
<dbReference type="SUPFAM" id="SSF52200">
    <property type="entry name" value="Toll/Interleukin receptor TIR domain"/>
    <property type="match status" value="3"/>
</dbReference>
<keyword evidence="2" id="KW-0677">Repeat</keyword>
<organism evidence="7 8">
    <name type="scientific">Dolichospermum planctonicum</name>
    <dbReference type="NCBI Taxonomy" id="136072"/>
    <lineage>
        <taxon>Bacteria</taxon>
        <taxon>Bacillati</taxon>
        <taxon>Cyanobacteriota</taxon>
        <taxon>Cyanophyceae</taxon>
        <taxon>Nostocales</taxon>
        <taxon>Aphanizomenonaceae</taxon>
        <taxon>Dolichospermum</taxon>
    </lineage>
</organism>
<feature type="repeat" description="WD" evidence="3">
    <location>
        <begin position="922"/>
        <end position="963"/>
    </location>
</feature>
<sequence>MNFYDAFISYGRPDSKAFAINLNEKLTAAGLNVWFDQDDIPPAVDYQKQIDDGIEKAHNFLFIIAPHSVNSPYCLKEIELAIKLNKRIIPLLHVEQISQEIWQQRNPNKTEEHWQEDQQKGLHSIYPNMHSIISKINWIRFADNLDDFSNYFNGLLTAINKHQDYVEQHTNFLVQALEWSRNQQQTNYFLVGEERGKAEKWLKQRFTKEQQPCLPTDLHCEFICESIKNSHNLLSQVFLAAADKDEVIKEKIRKTLMRESITVWTNKTDIKTGTGFEKAINQGIEGADNFVYLISLDSLQSEYCQQELNQALANNKRIIPLLVAEPDFKLIPLELKKLQFIDFTQSENEAEYRFSTDKLLQELKKESSYYEKHKILLVKARKWQKQNQNPSLLLRGYNLQHFAAWLKVAKQREDYPPLPLQEEFITTSFNQSEASSLEVFISYSRTDSDLARKINDALQELGKTTWFDQESIATGTDFQQEINRGIANSDNFLFIISPKSVNSPYCAGEVEYAKNLGKRFITVLHRPLSNDDKQKLPAALANVQWLDFNQHGGEFFANFNELVRTLDTDRDHVRSHTKWSQRALEWDEKGKNVDLLLRGSEFAVAEAWLKTAETENKKPARTALQKELIDKSREAIETQKKQNQRQLLVLRSLLMGAVVLLVAAIGTTGFAFLQKREAEKAKNQAQTSEQKAKKSEREAKKQATIANKEKQNAVIASDKAQKSEQEAKKQTTIANKEKQNAVIASDKAQKSEQEAKKQTTIANKEKQNAVIASDKAQKSEREAKKQATIANKEKQNAVIASDKAKKSEQEAKKQLKQAQLNQAESLGRSSLSLFNNNQKFDASIQAIKAGIILRTQKLFNLVVMNALQAPLSDTSEKNRLVGHSGTVWSVSVSPDGKTLASGSDDQTIKLWNLDTGKEIRTLSGHTDTVYSVSFSPDGKTLASGSDDQTIKLWNLDTGKEIRTLSGHSNWVYSVSFSPDGRTLAAGSGDQTIKLWNLDTGKEIRTLSGHSNSVISVSFSPDGRTLASGSDDQTIKLWNLDTGKEIRTLSGHSNWVRSVSFSLDGRTLAAGSYDKTIKLWNLDTGKEIRTLSGHSNWVRSVSFSPDGRTLASGSDHKTIKLWNLDTGKEIRTLSGHSNSVYSVSFSPDGKTLASGSQDKTIKLWNLDTGKEIRTLTGHSNSVYSVSFSPDGKTLASGSDDKTIKLWNLDTGKEIRTLTGHSNWVWSVSFSPDGKTLASGSGDQTIKLWNLDTGKEIRTLSGHSNWVYSVSFSPDGKTLASGSDDKTIKLWNLDTGKEIRTLSGHTDTVLSVSFSPDGRTLASGSGDQTIKLWNRDFWNLNLDSLMGRNCDWIRNYLQNNLTVSKSDRNLCNGIGTQK</sequence>
<dbReference type="EMBL" id="BJCF01000005">
    <property type="protein sequence ID" value="GCL41054.1"/>
    <property type="molecule type" value="Genomic_DNA"/>
</dbReference>
<evidence type="ECO:0000313" key="8">
    <source>
        <dbReference type="Proteomes" id="UP000299367"/>
    </source>
</evidence>
<dbReference type="FunFam" id="2.130.10.10:FF:000228">
    <property type="entry name" value="COMPASS-like H3K4 histone methylase component WDR5A"/>
    <property type="match status" value="1"/>
</dbReference>
<evidence type="ECO:0000256" key="2">
    <source>
        <dbReference type="ARBA" id="ARBA00022737"/>
    </source>
</evidence>
<feature type="repeat" description="WD" evidence="3">
    <location>
        <begin position="1216"/>
        <end position="1257"/>
    </location>
</feature>
<feature type="compositionally biased region" description="Basic and acidic residues" evidence="5">
    <location>
        <begin position="719"/>
        <end position="739"/>
    </location>
</feature>
<feature type="coiled-coil region" evidence="4">
    <location>
        <begin position="790"/>
        <end position="826"/>
    </location>
</feature>
<dbReference type="OrthoDB" id="500003at2"/>
<proteinExistence type="predicted"/>
<dbReference type="InterPro" id="IPR036322">
    <property type="entry name" value="WD40_repeat_dom_sf"/>
</dbReference>
<dbReference type="InterPro" id="IPR000157">
    <property type="entry name" value="TIR_dom"/>
</dbReference>
<dbReference type="SMART" id="SM00255">
    <property type="entry name" value="TIR"/>
    <property type="match status" value="2"/>
</dbReference>
<feature type="domain" description="TIR" evidence="6">
    <location>
        <begin position="233"/>
        <end position="362"/>
    </location>
</feature>
<evidence type="ECO:0000256" key="4">
    <source>
        <dbReference type="SAM" id="Coils"/>
    </source>
</evidence>
<dbReference type="Gene3D" id="2.130.10.10">
    <property type="entry name" value="YVTN repeat-like/Quinoprotein amine dehydrogenase"/>
    <property type="match status" value="5"/>
</dbReference>
<dbReference type="Pfam" id="PF25173">
    <property type="entry name" value="Beta-prop_WDR3_1st"/>
    <property type="match status" value="1"/>
</dbReference>
<feature type="repeat" description="WD" evidence="3">
    <location>
        <begin position="1300"/>
        <end position="1332"/>
    </location>
</feature>
<dbReference type="InterPro" id="IPR020472">
    <property type="entry name" value="WD40_PAC1"/>
</dbReference>
<dbReference type="CDD" id="cd00200">
    <property type="entry name" value="WD40"/>
    <property type="match status" value="2"/>
</dbReference>
<dbReference type="Gene3D" id="3.40.50.10140">
    <property type="entry name" value="Toll/interleukin-1 receptor homology (TIR) domain"/>
    <property type="match status" value="3"/>
</dbReference>
<feature type="repeat" description="WD" evidence="3">
    <location>
        <begin position="1132"/>
        <end position="1173"/>
    </location>
</feature>
<feature type="repeat" description="WD" evidence="3">
    <location>
        <begin position="1174"/>
        <end position="1215"/>
    </location>
</feature>
<accession>A0A480AFY6</accession>
<dbReference type="PROSITE" id="PS50294">
    <property type="entry name" value="WD_REPEATS_REGION"/>
    <property type="match status" value="11"/>
</dbReference>
<dbReference type="Pfam" id="PF00400">
    <property type="entry name" value="WD40"/>
    <property type="match status" value="2"/>
</dbReference>
<gene>
    <name evidence="7" type="ORF">NIES80_07470</name>
</gene>
<dbReference type="SUPFAM" id="SSF50978">
    <property type="entry name" value="WD40 repeat-like"/>
    <property type="match status" value="2"/>
</dbReference>
<evidence type="ECO:0000259" key="6">
    <source>
        <dbReference type="PROSITE" id="PS50104"/>
    </source>
</evidence>
<feature type="repeat" description="WD" evidence="3">
    <location>
        <begin position="1090"/>
        <end position="1131"/>
    </location>
</feature>